<proteinExistence type="predicted"/>
<dbReference type="Proteomes" id="UP000034785">
    <property type="component" value="Unassembled WGS sequence"/>
</dbReference>
<evidence type="ECO:0000313" key="2">
    <source>
        <dbReference type="EMBL" id="KKS69706.1"/>
    </source>
</evidence>
<evidence type="ECO:0000313" key="3">
    <source>
        <dbReference type="Proteomes" id="UP000034785"/>
    </source>
</evidence>
<keyword evidence="1" id="KW-0472">Membrane</keyword>
<dbReference type="EMBL" id="LCEJ01000047">
    <property type="protein sequence ID" value="KKS69706.1"/>
    <property type="molecule type" value="Genomic_DNA"/>
</dbReference>
<organism evidence="2 3">
    <name type="scientific">Candidatus Daviesbacteria bacterium GW2011_GWA2_42_7</name>
    <dbReference type="NCBI Taxonomy" id="1618425"/>
    <lineage>
        <taxon>Bacteria</taxon>
        <taxon>Candidatus Daviesiibacteriota</taxon>
    </lineage>
</organism>
<name>A0A0G1DFX2_9BACT</name>
<accession>A0A0G1DFX2</accession>
<feature type="transmembrane region" description="Helical" evidence="1">
    <location>
        <begin position="6"/>
        <end position="23"/>
    </location>
</feature>
<sequence>MNTKKFQITIIIVLVLLIGFLYFNNRETQNKVKIIETPKPIVSDLNVPDSWEDTSDNIEDYYKVYKNPAVLFLRKALNAYLNNDSSGINISNAAVKKETGEGIISGLESFDKEYYKSKFVVLTINKSISGGVDIQILFQDKPDRIFYAWVYQLADGNFELRGFNSKEEMKPEAMKAIQTEFKTFLEDKEHAL</sequence>
<reference evidence="2 3" key="1">
    <citation type="journal article" date="2015" name="Nature">
        <title>rRNA introns, odd ribosomes, and small enigmatic genomes across a large radiation of phyla.</title>
        <authorList>
            <person name="Brown C.T."/>
            <person name="Hug L.A."/>
            <person name="Thomas B.C."/>
            <person name="Sharon I."/>
            <person name="Castelle C.J."/>
            <person name="Singh A."/>
            <person name="Wilkins M.J."/>
            <person name="Williams K.H."/>
            <person name="Banfield J.F."/>
        </authorList>
    </citation>
    <scope>NUCLEOTIDE SEQUENCE [LARGE SCALE GENOMIC DNA]</scope>
</reference>
<protein>
    <submittedName>
        <fullName evidence="2">Uncharacterized protein</fullName>
    </submittedName>
</protein>
<comment type="caution">
    <text evidence="2">The sequence shown here is derived from an EMBL/GenBank/DDBJ whole genome shotgun (WGS) entry which is preliminary data.</text>
</comment>
<evidence type="ECO:0000256" key="1">
    <source>
        <dbReference type="SAM" id="Phobius"/>
    </source>
</evidence>
<gene>
    <name evidence="2" type="ORF">UV41_C0047G0006</name>
</gene>
<keyword evidence="1" id="KW-0812">Transmembrane</keyword>
<dbReference type="AlphaFoldDB" id="A0A0G1DFX2"/>
<keyword evidence="1" id="KW-1133">Transmembrane helix</keyword>